<comment type="caution">
    <text evidence="3">The sequence shown here is derived from an EMBL/GenBank/DDBJ whole genome shotgun (WGS) entry which is preliminary data.</text>
</comment>
<dbReference type="EMBL" id="JBHFFA010000004">
    <property type="protein sequence ID" value="KAL2631204.1"/>
    <property type="molecule type" value="Genomic_DNA"/>
</dbReference>
<reference evidence="3 4" key="1">
    <citation type="submission" date="2024-09" db="EMBL/GenBank/DDBJ databases">
        <title>Chromosome-scale assembly of Riccia fluitans.</title>
        <authorList>
            <person name="Paukszto L."/>
            <person name="Sawicki J."/>
            <person name="Karawczyk K."/>
            <person name="Piernik-Szablinska J."/>
            <person name="Szczecinska M."/>
            <person name="Mazdziarz M."/>
        </authorList>
    </citation>
    <scope>NUCLEOTIDE SEQUENCE [LARGE SCALE GENOMIC DNA]</scope>
    <source>
        <strain evidence="3">Rf_01</strain>
        <tissue evidence="3">Aerial parts of the thallus</tissue>
    </source>
</reference>
<gene>
    <name evidence="3" type="ORF">R1flu_015890</name>
</gene>
<evidence type="ECO:0000256" key="1">
    <source>
        <dbReference type="ARBA" id="ARBA00009508"/>
    </source>
</evidence>
<evidence type="ECO:0000313" key="3">
    <source>
        <dbReference type="EMBL" id="KAL2631204.1"/>
    </source>
</evidence>
<sequence>MAAATAASRARALALYRKLLRTARVWPGPEAEKQYIRIESRSQFEANRHLTKPEEISEKIFEGESRHDIAWHYKIPYPRLHNFPVGSFTEKPSRITGPVVEIPSDEMGSLDEEATKPSGFRVCLSIHENISTCSCWLREGDMLVVRSAVLKRK</sequence>
<dbReference type="PANTHER" id="PTHR14273">
    <property type="entry name" value="LYR MOTIF-CONTAINING PROTEIN 1"/>
    <property type="match status" value="1"/>
</dbReference>
<feature type="domain" description="Complex 1 LYR protein" evidence="2">
    <location>
        <begin position="11"/>
        <end position="65"/>
    </location>
</feature>
<name>A0ABD1YK94_9MARC</name>
<evidence type="ECO:0000313" key="4">
    <source>
        <dbReference type="Proteomes" id="UP001605036"/>
    </source>
</evidence>
<evidence type="ECO:0000259" key="2">
    <source>
        <dbReference type="Pfam" id="PF05347"/>
    </source>
</evidence>
<protein>
    <recommendedName>
        <fullName evidence="2">Complex 1 LYR protein domain-containing protein</fullName>
    </recommendedName>
</protein>
<dbReference type="AlphaFoldDB" id="A0ABD1YK94"/>
<dbReference type="Proteomes" id="UP001605036">
    <property type="component" value="Unassembled WGS sequence"/>
</dbReference>
<dbReference type="InterPro" id="IPR045294">
    <property type="entry name" value="Complex1_LYR_LYRM1"/>
</dbReference>
<dbReference type="PANTHER" id="PTHR14273:SF0">
    <property type="entry name" value="LYR MOTIF-CONTAINING PROTEIN 1"/>
    <property type="match status" value="1"/>
</dbReference>
<proteinExistence type="inferred from homology"/>
<organism evidence="3 4">
    <name type="scientific">Riccia fluitans</name>
    <dbReference type="NCBI Taxonomy" id="41844"/>
    <lineage>
        <taxon>Eukaryota</taxon>
        <taxon>Viridiplantae</taxon>
        <taxon>Streptophyta</taxon>
        <taxon>Embryophyta</taxon>
        <taxon>Marchantiophyta</taxon>
        <taxon>Marchantiopsida</taxon>
        <taxon>Marchantiidae</taxon>
        <taxon>Marchantiales</taxon>
        <taxon>Ricciaceae</taxon>
        <taxon>Riccia</taxon>
    </lineage>
</organism>
<dbReference type="InterPro" id="IPR008011">
    <property type="entry name" value="Complex1_LYR_dom"/>
</dbReference>
<keyword evidence="4" id="KW-1185">Reference proteome</keyword>
<dbReference type="InterPro" id="IPR040330">
    <property type="entry name" value="LYRM1"/>
</dbReference>
<comment type="similarity">
    <text evidence="1">Belongs to the complex I LYR family.</text>
</comment>
<dbReference type="CDD" id="cd20261">
    <property type="entry name" value="Complex1_LYR_LYRM1"/>
    <property type="match status" value="1"/>
</dbReference>
<accession>A0ABD1YK94</accession>
<dbReference type="Pfam" id="PF05347">
    <property type="entry name" value="Complex1_LYR"/>
    <property type="match status" value="1"/>
</dbReference>